<feature type="region of interest" description="Disordered" evidence="5">
    <location>
        <begin position="126"/>
        <end position="172"/>
    </location>
</feature>
<feature type="region of interest" description="Disordered" evidence="5">
    <location>
        <begin position="422"/>
        <end position="471"/>
    </location>
</feature>
<organism evidence="6 7">
    <name type="scientific">Trypanosoma equiperdum</name>
    <dbReference type="NCBI Taxonomy" id="5694"/>
    <lineage>
        <taxon>Eukaryota</taxon>
        <taxon>Discoba</taxon>
        <taxon>Euglenozoa</taxon>
        <taxon>Kinetoplastea</taxon>
        <taxon>Metakinetoplastina</taxon>
        <taxon>Trypanosomatida</taxon>
        <taxon>Trypanosomatidae</taxon>
        <taxon>Trypanosoma</taxon>
    </lineage>
</organism>
<evidence type="ECO:0000256" key="3">
    <source>
        <dbReference type="ARBA" id="ARBA00022552"/>
    </source>
</evidence>
<dbReference type="Pfam" id="PF05997">
    <property type="entry name" value="Nop52"/>
    <property type="match status" value="1"/>
</dbReference>
<keyword evidence="7" id="KW-1185">Reference proteome</keyword>
<dbReference type="VEuPathDB" id="TriTrypDB:TEOVI_000801000"/>
<keyword evidence="4" id="KW-0539">Nucleus</keyword>
<dbReference type="RefSeq" id="XP_067078534.1">
    <property type="nucleotide sequence ID" value="XM_067222433.1"/>
</dbReference>
<evidence type="ECO:0000313" key="7">
    <source>
        <dbReference type="Proteomes" id="UP000195570"/>
    </source>
</evidence>
<evidence type="ECO:0000256" key="2">
    <source>
        <dbReference type="ARBA" id="ARBA00006374"/>
    </source>
</evidence>
<dbReference type="Proteomes" id="UP000195570">
    <property type="component" value="Unassembled WGS sequence"/>
</dbReference>
<comment type="caution">
    <text evidence="6">The sequence shown here is derived from an EMBL/GenBank/DDBJ whole genome shotgun (WGS) entry which is preliminary data.</text>
</comment>
<dbReference type="PANTHER" id="PTHR13026">
    <property type="entry name" value="NNP-1 PROTEIN NOVEL NUCLEAR PROTEIN 1 NOP52"/>
    <property type="match status" value="1"/>
</dbReference>
<protein>
    <submittedName>
        <fullName evidence="6">Nucleolar protein,Nop52, putative</fullName>
    </submittedName>
</protein>
<comment type="subcellular location">
    <subcellularLocation>
        <location evidence="1">Nucleus</location>
    </subcellularLocation>
</comment>
<dbReference type="EMBL" id="CZPT02000701">
    <property type="protein sequence ID" value="SCU67186.1"/>
    <property type="molecule type" value="Genomic_DNA"/>
</dbReference>
<feature type="compositionally biased region" description="Basic and acidic residues" evidence="5">
    <location>
        <begin position="588"/>
        <end position="604"/>
    </location>
</feature>
<name>A0A1G4I5W7_TRYEQ</name>
<reference evidence="6" key="1">
    <citation type="submission" date="2016-09" db="EMBL/GenBank/DDBJ databases">
        <authorList>
            <person name="Hebert L."/>
            <person name="Moumen B."/>
        </authorList>
    </citation>
    <scope>NUCLEOTIDE SEQUENCE [LARGE SCALE GENOMIC DNA]</scope>
    <source>
        <strain evidence="6">OVI</strain>
    </source>
</reference>
<sequence>MKIKKKDLRKGEAQLPINYPDPIVEQPQETFDEREAQVEQLCKRLAHNEVVVRDEALAQVPPYVQRATAHLLTVEANVDKGALCCFFDMQRKRRGDHRHKSKELSINVLRELDAFRSCEENARREQRRNEAIQRLQRQQREEENDAGANGANDDSSQTRSQTKNSEIGKRSDDHKSVRQIYREWISQWAEVEILLLKLSRGLFFCLWHSDKPLVQLECAQNIARVIHSPHTNSGKLLWFSCMMRVLAKEWRTMDRYRSDKYLAFVRKLMFELFTLMKKWENESQLEQRRVKPSEGGEKSQLNTQERPGTNDGYSDRGSERGSSDRMDNITSCQPLCRALEEACYIFQQQVVPEPSAVGLTMHICDIFFDELCRSEVSSTLFIALGDRIALHAMSKGDFVEKRALDYFIAPIAGGVLETRLREQHGRRQQQWSGGKDTTKSSGSQMVTRPTSRKRARDDDSTNPGNGKAQLAPDVAAAREAHLIITALADCCRRYSVSRGTFYSVRPMFAESEMALRQAADASNFVELTGKELRCRLEREVEEVDTTRAAFAGQRKKARLLKQREGRKPPTSKRKVHMIDGGSKKVSKRDRGHEVLKRQKKEVPRNTKRKKNYQLTVEDLYGDE</sequence>
<feature type="compositionally biased region" description="Basic and acidic residues" evidence="5">
    <location>
        <begin position="286"/>
        <end position="297"/>
    </location>
</feature>
<dbReference type="InterPro" id="IPR010301">
    <property type="entry name" value="RRP1"/>
</dbReference>
<dbReference type="GO" id="GO:0006364">
    <property type="term" value="P:rRNA processing"/>
    <property type="evidence" value="ECO:0007669"/>
    <property type="project" value="UniProtKB-KW"/>
</dbReference>
<dbReference type="GeneID" id="92381944"/>
<dbReference type="AlphaFoldDB" id="A0A1G4I5W7"/>
<feature type="region of interest" description="Disordered" evidence="5">
    <location>
        <begin position="286"/>
        <end position="326"/>
    </location>
</feature>
<feature type="compositionally biased region" description="Basic and acidic residues" evidence="5">
    <location>
        <begin position="313"/>
        <end position="326"/>
    </location>
</feature>
<feature type="compositionally biased region" description="Low complexity" evidence="5">
    <location>
        <begin position="432"/>
        <end position="443"/>
    </location>
</feature>
<evidence type="ECO:0000256" key="1">
    <source>
        <dbReference type="ARBA" id="ARBA00004123"/>
    </source>
</evidence>
<accession>A0A1G4I5W7</accession>
<proteinExistence type="inferred from homology"/>
<gene>
    <name evidence="6" type="ORF">TEOVI_000801000</name>
</gene>
<keyword evidence="3" id="KW-0698">rRNA processing</keyword>
<dbReference type="GO" id="GO:0005634">
    <property type="term" value="C:nucleus"/>
    <property type="evidence" value="ECO:0007669"/>
    <property type="project" value="UniProtKB-SubCell"/>
</dbReference>
<evidence type="ECO:0000256" key="5">
    <source>
        <dbReference type="SAM" id="MobiDB-lite"/>
    </source>
</evidence>
<comment type="similarity">
    <text evidence="2">Belongs to the RRP1 family.</text>
</comment>
<feature type="compositionally biased region" description="Polar residues" evidence="5">
    <location>
        <begin position="152"/>
        <end position="165"/>
    </location>
</feature>
<feature type="region of interest" description="Disordered" evidence="5">
    <location>
        <begin position="557"/>
        <end position="623"/>
    </location>
</feature>
<dbReference type="GO" id="GO:0030688">
    <property type="term" value="C:preribosome, small subunit precursor"/>
    <property type="evidence" value="ECO:0007669"/>
    <property type="project" value="InterPro"/>
</dbReference>
<evidence type="ECO:0000256" key="4">
    <source>
        <dbReference type="ARBA" id="ARBA00023242"/>
    </source>
</evidence>
<dbReference type="PANTHER" id="PTHR13026:SF0">
    <property type="entry name" value="RIBOSOMAL RNA PROCESSING 1B"/>
    <property type="match status" value="1"/>
</dbReference>
<evidence type="ECO:0000313" key="6">
    <source>
        <dbReference type="EMBL" id="SCU67186.1"/>
    </source>
</evidence>